<dbReference type="Pfam" id="PF03610">
    <property type="entry name" value="EIIA-man"/>
    <property type="match status" value="1"/>
</dbReference>
<evidence type="ECO:0000313" key="8">
    <source>
        <dbReference type="EMBL" id="ULN43257.1"/>
    </source>
</evidence>
<dbReference type="NCBIfam" id="TIGR02364">
    <property type="entry name" value="dha_pts"/>
    <property type="match status" value="1"/>
</dbReference>
<evidence type="ECO:0000256" key="4">
    <source>
        <dbReference type="ARBA" id="ARBA00022679"/>
    </source>
</evidence>
<accession>A0ABY3TRH7</accession>
<name>A0ABY3TRH7_9MYCO</name>
<dbReference type="InterPro" id="IPR004701">
    <property type="entry name" value="PTS_EIIA_man-typ"/>
</dbReference>
<evidence type="ECO:0000259" key="7">
    <source>
        <dbReference type="PROSITE" id="PS51350"/>
    </source>
</evidence>
<dbReference type="InterPro" id="IPR012844">
    <property type="entry name" value="DhaM_N"/>
</dbReference>
<proteinExistence type="predicted"/>
<comment type="subunit">
    <text evidence="5">Homodimer. The dihydroxyacetone kinase complex is composed of a homodimer of DhaM, a homodimer of DhaK and the subunit DhaL.</text>
</comment>
<evidence type="ECO:0000256" key="2">
    <source>
        <dbReference type="ARBA" id="ARBA00002788"/>
    </source>
</evidence>
<dbReference type="PANTHER" id="PTHR38594:SF1">
    <property type="entry name" value="PEP-DEPENDENT DIHYDROXYACETONE KINASE, PHOSPHORYL DONOR SUBUNIT DHAM"/>
    <property type="match status" value="1"/>
</dbReference>
<dbReference type="Gene3D" id="3.30.1340.10">
    <property type="entry name" value="HPr-like"/>
    <property type="match status" value="1"/>
</dbReference>
<feature type="domain" description="PTS EIIA type-4" evidence="6">
    <location>
        <begin position="1"/>
        <end position="133"/>
    </location>
</feature>
<evidence type="ECO:0000259" key="6">
    <source>
        <dbReference type="PROSITE" id="PS51096"/>
    </source>
</evidence>
<dbReference type="PROSITE" id="PS51350">
    <property type="entry name" value="PTS_HPR_DOM"/>
    <property type="match status" value="1"/>
</dbReference>
<evidence type="ECO:0000313" key="9">
    <source>
        <dbReference type="Proteomes" id="UP001055337"/>
    </source>
</evidence>
<sequence length="239" mass="23816">MIGVVVVSHSRALARAAVGLAEEMTHGTGPTVAVAAGLDESTFGTDATAVAAAIEHADSPDGVLVLMDLGSAVMSAELALELLDSDVAARVTLCSAPLVEGLVAAVVTAAAGAPLHDVAAEALRGLAAKQEHLGDFSTPAAAPETGDAHDVTRDVEVVNANGFHARPAAKLVARLSAFDATVTIANLTRDIGPVAADSMIMLVSLDSRLGDQLRVRGSGPAAADAVAAVVDFVAAGMGE</sequence>
<dbReference type="InterPro" id="IPR036662">
    <property type="entry name" value="PTS_EIIA_man-typ_sf"/>
</dbReference>
<dbReference type="EC" id="2.7.1.121" evidence="3"/>
<dbReference type="EMBL" id="CP092362">
    <property type="protein sequence ID" value="ULN43257.1"/>
    <property type="molecule type" value="Genomic_DNA"/>
</dbReference>
<dbReference type="Proteomes" id="UP001055337">
    <property type="component" value="Chromosome"/>
</dbReference>
<dbReference type="RefSeq" id="WP_071946490.1">
    <property type="nucleotide sequence ID" value="NZ_CP092362.2"/>
</dbReference>
<dbReference type="CDD" id="cd00367">
    <property type="entry name" value="PTS-HPr_like"/>
    <property type="match status" value="1"/>
</dbReference>
<keyword evidence="9" id="KW-1185">Reference proteome</keyword>
<reference evidence="8" key="1">
    <citation type="submission" date="2022-08" db="EMBL/GenBank/DDBJ databases">
        <title>Whole genome sequencing of non-tuberculosis mycobacteria type-strains.</title>
        <authorList>
            <person name="Igarashi Y."/>
            <person name="Osugi A."/>
            <person name="Mitarai S."/>
        </authorList>
    </citation>
    <scope>NUCLEOTIDE SEQUENCE</scope>
    <source>
        <strain evidence="8">JCM 16369</strain>
    </source>
</reference>
<organism evidence="8 9">
    <name type="scientific">Mycolicibacterium crocinum</name>
    <dbReference type="NCBI Taxonomy" id="388459"/>
    <lineage>
        <taxon>Bacteria</taxon>
        <taxon>Bacillati</taxon>
        <taxon>Actinomycetota</taxon>
        <taxon>Actinomycetes</taxon>
        <taxon>Mycobacteriales</taxon>
        <taxon>Mycobacteriaceae</taxon>
        <taxon>Mycolicibacterium</taxon>
    </lineage>
</organism>
<dbReference type="GO" id="GO:0047324">
    <property type="term" value="F:phosphoenolpyruvate-glycerone phosphotransferase activity"/>
    <property type="evidence" value="ECO:0007669"/>
    <property type="project" value="UniProtKB-EC"/>
</dbReference>
<dbReference type="Pfam" id="PF00381">
    <property type="entry name" value="PTS-HPr"/>
    <property type="match status" value="1"/>
</dbReference>
<dbReference type="InterPro" id="IPR000032">
    <property type="entry name" value="HPr-like"/>
</dbReference>
<evidence type="ECO:0000256" key="1">
    <source>
        <dbReference type="ARBA" id="ARBA00001113"/>
    </source>
</evidence>
<dbReference type="Gene3D" id="3.40.50.510">
    <property type="entry name" value="Phosphotransferase system, mannose-type IIA component"/>
    <property type="match status" value="1"/>
</dbReference>
<evidence type="ECO:0000256" key="3">
    <source>
        <dbReference type="ARBA" id="ARBA00012095"/>
    </source>
</evidence>
<dbReference type="PANTHER" id="PTHR38594">
    <property type="entry name" value="PEP-DEPENDENT DIHYDROXYACETONE KINASE, PHOSPHORYL DONOR SUBUNIT DHAM"/>
    <property type="match status" value="1"/>
</dbReference>
<dbReference type="SUPFAM" id="SSF55594">
    <property type="entry name" value="HPr-like"/>
    <property type="match status" value="1"/>
</dbReference>
<keyword evidence="4 8" id="KW-0808">Transferase</keyword>
<gene>
    <name evidence="8" type="primary">dhaM</name>
    <name evidence="8" type="ORF">MI149_09405</name>
</gene>
<dbReference type="SUPFAM" id="SSF53062">
    <property type="entry name" value="PTS system fructose IIA component-like"/>
    <property type="match status" value="1"/>
</dbReference>
<dbReference type="InterPro" id="IPR035895">
    <property type="entry name" value="HPr-like_sf"/>
</dbReference>
<evidence type="ECO:0000256" key="5">
    <source>
        <dbReference type="ARBA" id="ARBA00046577"/>
    </source>
</evidence>
<feature type="domain" description="HPr" evidence="7">
    <location>
        <begin position="150"/>
        <end position="239"/>
    </location>
</feature>
<comment type="function">
    <text evidence="2">Component of the dihydroxyacetone kinase complex, which is responsible for the phosphoenolpyruvate (PEP)-dependent phosphorylation of dihydroxyacetone. DhaM serves as the phosphoryl donor. Is phosphorylated by phosphoenolpyruvate in an EI- and HPr-dependent reaction, and a phosphorelay system on histidine residues finally leads to phosphoryl transfer to DhaL and dihydroxyacetone.</text>
</comment>
<dbReference type="NCBIfam" id="TIGR01003">
    <property type="entry name" value="PTS_HPr_family"/>
    <property type="match status" value="1"/>
</dbReference>
<keyword evidence="8" id="KW-0418">Kinase</keyword>
<comment type="catalytic activity">
    <reaction evidence="1">
        <text>dihydroxyacetone + phosphoenolpyruvate = dihydroxyacetone phosphate + pyruvate</text>
        <dbReference type="Rhea" id="RHEA:18381"/>
        <dbReference type="ChEBI" id="CHEBI:15361"/>
        <dbReference type="ChEBI" id="CHEBI:16016"/>
        <dbReference type="ChEBI" id="CHEBI:57642"/>
        <dbReference type="ChEBI" id="CHEBI:58702"/>
        <dbReference type="EC" id="2.7.1.121"/>
    </reaction>
</comment>
<dbReference type="PROSITE" id="PS51096">
    <property type="entry name" value="PTS_EIIA_TYPE_4"/>
    <property type="match status" value="1"/>
</dbReference>
<dbReference type="InterPro" id="IPR039643">
    <property type="entry name" value="DhaM"/>
</dbReference>
<protein>
    <recommendedName>
        <fullName evidence="3">phosphoenolpyruvate--glycerone phosphotransferase</fullName>
        <ecNumber evidence="3">2.7.1.121</ecNumber>
    </recommendedName>
</protein>